<accession>S8DP93</accession>
<keyword evidence="3" id="KW-1185">Reference proteome</keyword>
<reference evidence="2 3" key="1">
    <citation type="journal article" date="2013" name="BMC Genomics">
        <title>The miniature genome of a carnivorous plant Genlisea aurea contains a low number of genes and short non-coding sequences.</title>
        <authorList>
            <person name="Leushkin E.V."/>
            <person name="Sutormin R.A."/>
            <person name="Nabieva E.R."/>
            <person name="Penin A.A."/>
            <person name="Kondrashov A.S."/>
            <person name="Logacheva M.D."/>
        </authorList>
    </citation>
    <scope>NUCLEOTIDE SEQUENCE [LARGE SCALE GENOMIC DNA]</scope>
</reference>
<comment type="caution">
    <text evidence="2">The sequence shown here is derived from an EMBL/GenBank/DDBJ whole genome shotgun (WGS) entry which is preliminary data.</text>
</comment>
<dbReference type="AlphaFoldDB" id="S8DP93"/>
<evidence type="ECO:0000313" key="3">
    <source>
        <dbReference type="Proteomes" id="UP000015453"/>
    </source>
</evidence>
<protein>
    <submittedName>
        <fullName evidence="2">Uncharacterized protein</fullName>
    </submittedName>
</protein>
<feature type="compositionally biased region" description="Basic and acidic residues" evidence="1">
    <location>
        <begin position="9"/>
        <end position="46"/>
    </location>
</feature>
<feature type="non-terminal residue" evidence="2">
    <location>
        <position position="1"/>
    </location>
</feature>
<feature type="region of interest" description="Disordered" evidence="1">
    <location>
        <begin position="1"/>
        <end position="53"/>
    </location>
</feature>
<gene>
    <name evidence="2" type="ORF">M569_13246</name>
</gene>
<organism evidence="2 3">
    <name type="scientific">Genlisea aurea</name>
    <dbReference type="NCBI Taxonomy" id="192259"/>
    <lineage>
        <taxon>Eukaryota</taxon>
        <taxon>Viridiplantae</taxon>
        <taxon>Streptophyta</taxon>
        <taxon>Embryophyta</taxon>
        <taxon>Tracheophyta</taxon>
        <taxon>Spermatophyta</taxon>
        <taxon>Magnoliopsida</taxon>
        <taxon>eudicotyledons</taxon>
        <taxon>Gunneridae</taxon>
        <taxon>Pentapetalae</taxon>
        <taxon>asterids</taxon>
        <taxon>lamiids</taxon>
        <taxon>Lamiales</taxon>
        <taxon>Lentibulariaceae</taxon>
        <taxon>Genlisea</taxon>
    </lineage>
</organism>
<name>S8DP93_9LAMI</name>
<sequence length="53" mass="6656">KRERKKIKKNESERKRERGVERNEAWSDRSLRTRTSETRKSYEFPKKTRSMRK</sequence>
<dbReference type="EMBL" id="AUSU01006753">
    <property type="protein sequence ID" value="EPS61552.1"/>
    <property type="molecule type" value="Genomic_DNA"/>
</dbReference>
<evidence type="ECO:0000256" key="1">
    <source>
        <dbReference type="SAM" id="MobiDB-lite"/>
    </source>
</evidence>
<feature type="non-terminal residue" evidence="2">
    <location>
        <position position="53"/>
    </location>
</feature>
<evidence type="ECO:0000313" key="2">
    <source>
        <dbReference type="EMBL" id="EPS61552.1"/>
    </source>
</evidence>
<proteinExistence type="predicted"/>
<dbReference type="Proteomes" id="UP000015453">
    <property type="component" value="Unassembled WGS sequence"/>
</dbReference>